<organism evidence="1 2">
    <name type="scientific">Antrodiella citrinella</name>
    <dbReference type="NCBI Taxonomy" id="2447956"/>
    <lineage>
        <taxon>Eukaryota</taxon>
        <taxon>Fungi</taxon>
        <taxon>Dikarya</taxon>
        <taxon>Basidiomycota</taxon>
        <taxon>Agaricomycotina</taxon>
        <taxon>Agaricomycetes</taxon>
        <taxon>Polyporales</taxon>
        <taxon>Steccherinaceae</taxon>
        <taxon>Antrodiella</taxon>
    </lineage>
</organism>
<dbReference type="EMBL" id="SGPM01000053">
    <property type="protein sequence ID" value="THH31250.1"/>
    <property type="molecule type" value="Genomic_DNA"/>
</dbReference>
<dbReference type="OrthoDB" id="2804727at2759"/>
<sequence>MVASRSPSPPTSVVEVIKLPPLSALSLPNDSEIVDTRLPRGVPIEVWDMIIDIVAQNDRNTKDQSLLCCFLVCRAWIPRCRFHLPVTKHVDLYSRDDLEDFGARLTAYPHLASKVDFLFIYGRKAGDTSIDDMWVSSIPVMLPPLPNLTSLSIYDIDFAHQHPDLPKLFSKLFLGTFKSGRVDLTLIRVSFLHFVQVSRLAHATRAQSIRLMGCPLSIPIANRTALNRLPSRNMLLAVTEMHIDLTSELSELINMPSHWLPAYPNLHKLRIQFPLDRDGSFIQNAQAWSRLGVLFQRLVSRSVQPNDGSDMSIFNPQRGPLNIQMTGGVSGREPKLTLKGSTYMFGLFISEVVKALPQLSPGQFRSVEVDLGFSGQCNWDDNTPKLFQAVDNAISFYCPFLTHFKMKLSRYAIPYHVFKRQYGCDDNLRDAWFPRMAQTGIIERECVNGNCFIHESIRK</sequence>
<proteinExistence type="predicted"/>
<name>A0A4S4N634_9APHY</name>
<accession>A0A4S4N634</accession>
<gene>
    <name evidence="1" type="ORF">EUX98_g2937</name>
</gene>
<protein>
    <recommendedName>
        <fullName evidence="3">F-box domain-containing protein</fullName>
    </recommendedName>
</protein>
<dbReference type="Proteomes" id="UP000308730">
    <property type="component" value="Unassembled WGS sequence"/>
</dbReference>
<dbReference type="AlphaFoldDB" id="A0A4S4N634"/>
<reference evidence="1 2" key="1">
    <citation type="submission" date="2019-02" db="EMBL/GenBank/DDBJ databases">
        <title>Genome sequencing of the rare red list fungi Antrodiella citrinella (Flaviporus citrinellus).</title>
        <authorList>
            <person name="Buettner E."/>
            <person name="Kellner H."/>
        </authorList>
    </citation>
    <scope>NUCLEOTIDE SEQUENCE [LARGE SCALE GENOMIC DNA]</scope>
    <source>
        <strain evidence="1 2">DSM 108506</strain>
    </source>
</reference>
<comment type="caution">
    <text evidence="1">The sequence shown here is derived from an EMBL/GenBank/DDBJ whole genome shotgun (WGS) entry which is preliminary data.</text>
</comment>
<keyword evidence="2" id="KW-1185">Reference proteome</keyword>
<evidence type="ECO:0000313" key="1">
    <source>
        <dbReference type="EMBL" id="THH31250.1"/>
    </source>
</evidence>
<evidence type="ECO:0000313" key="2">
    <source>
        <dbReference type="Proteomes" id="UP000308730"/>
    </source>
</evidence>
<evidence type="ECO:0008006" key="3">
    <source>
        <dbReference type="Google" id="ProtNLM"/>
    </source>
</evidence>